<reference evidence="3" key="1">
    <citation type="submission" date="2019-12" db="EMBL/GenBank/DDBJ databases">
        <title>Complete genome of Terracaulis silvestris 0127_4.</title>
        <authorList>
            <person name="Vieira S."/>
            <person name="Riedel T."/>
            <person name="Sproer C."/>
            <person name="Pascual J."/>
            <person name="Boedeker C."/>
            <person name="Overmann J."/>
        </authorList>
    </citation>
    <scope>NUCLEOTIDE SEQUENCE [LARGE SCALE GENOMIC DNA]</scope>
    <source>
        <strain evidence="3">0127_4</strain>
    </source>
</reference>
<dbReference type="AlphaFoldDB" id="A0A6I6MQB7"/>
<evidence type="ECO:0008006" key="4">
    <source>
        <dbReference type="Google" id="ProtNLM"/>
    </source>
</evidence>
<keyword evidence="1" id="KW-0732">Signal</keyword>
<name>A0A6I6MQB7_9CAUL</name>
<dbReference type="KEGG" id="tsv:DSM104635_02448"/>
<sequence>MRSLAVWTTTAAVALIGVANAQTAAPAAEAAPAATTSASDLQSAITAYAAYHNDVSGLRASTVGNANQLETALDTVARHNRDAITRGWVAYGAQTATQSPAFVQGVRDAAAYYGRDAVIWAVTVDPSYARGLRGGQEATRLLLDSANADSARIISVADRYQELAYSLQRQRWANQVAPQQAARVQRIRTLGTASGHTAAIPSEMSPRLTVAPLSITTTDATAYGGRRFWDALGGNAEVTEVAAQPVTYQWRANVTRAEVLDRMSAVAALQALDAVDANQSAVTRLIADPRSRDCFEMAQLQLYQCMSAARFRYENAFCLGQHGLRDIGTCIGAVAQPGETAMTPVTTGGSGGRD</sequence>
<dbReference type="EMBL" id="CP047045">
    <property type="protein sequence ID" value="QGZ95598.1"/>
    <property type="molecule type" value="Genomic_DNA"/>
</dbReference>
<organism evidence="2 3">
    <name type="scientific">Terricaulis silvestris</name>
    <dbReference type="NCBI Taxonomy" id="2686094"/>
    <lineage>
        <taxon>Bacteria</taxon>
        <taxon>Pseudomonadati</taxon>
        <taxon>Pseudomonadota</taxon>
        <taxon>Alphaproteobacteria</taxon>
        <taxon>Caulobacterales</taxon>
        <taxon>Caulobacteraceae</taxon>
        <taxon>Terricaulis</taxon>
    </lineage>
</organism>
<evidence type="ECO:0000256" key="1">
    <source>
        <dbReference type="SAM" id="SignalP"/>
    </source>
</evidence>
<feature type="chain" id="PRO_5026234550" description="Secreted protein" evidence="1">
    <location>
        <begin position="22"/>
        <end position="354"/>
    </location>
</feature>
<dbReference type="RefSeq" id="WP_158766444.1">
    <property type="nucleotide sequence ID" value="NZ_CP047045.1"/>
</dbReference>
<feature type="signal peptide" evidence="1">
    <location>
        <begin position="1"/>
        <end position="21"/>
    </location>
</feature>
<protein>
    <recommendedName>
        <fullName evidence="4">Secreted protein</fullName>
    </recommendedName>
</protein>
<evidence type="ECO:0000313" key="2">
    <source>
        <dbReference type="EMBL" id="QGZ95598.1"/>
    </source>
</evidence>
<dbReference type="Proteomes" id="UP000431269">
    <property type="component" value="Chromosome"/>
</dbReference>
<proteinExistence type="predicted"/>
<accession>A0A6I6MQB7</accession>
<gene>
    <name evidence="2" type="ORF">DSM104635_02448</name>
</gene>
<keyword evidence="3" id="KW-1185">Reference proteome</keyword>
<evidence type="ECO:0000313" key="3">
    <source>
        <dbReference type="Proteomes" id="UP000431269"/>
    </source>
</evidence>